<accession>A0A9D4S7L1</accession>
<dbReference type="EMBL" id="JAIWYP010000001">
    <property type="protein sequence ID" value="KAH3894601.1"/>
    <property type="molecule type" value="Genomic_DNA"/>
</dbReference>
<evidence type="ECO:0000256" key="1">
    <source>
        <dbReference type="SAM" id="Coils"/>
    </source>
</evidence>
<sequence length="111" mass="12841">MVEFLTMVEPVGDLYCLTIVLFQLPHYKPCLNFIFNTITQVLISSLTRTCTQFICFCPIQSSPETVSKLQQQIRQAREVIEQLETDRQIAIAEVCDRTVRDRQTSSYCRGM</sequence>
<feature type="coiled-coil region" evidence="1">
    <location>
        <begin position="66"/>
        <end position="93"/>
    </location>
</feature>
<keyword evidence="3" id="KW-1185">Reference proteome</keyword>
<reference evidence="2" key="1">
    <citation type="journal article" date="2019" name="bioRxiv">
        <title>The Genome of the Zebra Mussel, Dreissena polymorpha: A Resource for Invasive Species Research.</title>
        <authorList>
            <person name="McCartney M.A."/>
            <person name="Auch B."/>
            <person name="Kono T."/>
            <person name="Mallez S."/>
            <person name="Zhang Y."/>
            <person name="Obille A."/>
            <person name="Becker A."/>
            <person name="Abrahante J.E."/>
            <person name="Garbe J."/>
            <person name="Badalamenti J.P."/>
            <person name="Herman A."/>
            <person name="Mangelson H."/>
            <person name="Liachko I."/>
            <person name="Sullivan S."/>
            <person name="Sone E.D."/>
            <person name="Koren S."/>
            <person name="Silverstein K.A.T."/>
            <person name="Beckman K.B."/>
            <person name="Gohl D.M."/>
        </authorList>
    </citation>
    <scope>NUCLEOTIDE SEQUENCE</scope>
    <source>
        <strain evidence="2">Duluth1</strain>
        <tissue evidence="2">Whole animal</tissue>
    </source>
</reference>
<comment type="caution">
    <text evidence="2">The sequence shown here is derived from an EMBL/GenBank/DDBJ whole genome shotgun (WGS) entry which is preliminary data.</text>
</comment>
<dbReference type="Proteomes" id="UP000828390">
    <property type="component" value="Unassembled WGS sequence"/>
</dbReference>
<name>A0A9D4S7L1_DREPO</name>
<evidence type="ECO:0000313" key="2">
    <source>
        <dbReference type="EMBL" id="KAH3894601.1"/>
    </source>
</evidence>
<proteinExistence type="predicted"/>
<protein>
    <submittedName>
        <fullName evidence="2">Uncharacterized protein</fullName>
    </submittedName>
</protein>
<gene>
    <name evidence="2" type="ORF">DPMN_018758</name>
</gene>
<dbReference type="AlphaFoldDB" id="A0A9D4S7L1"/>
<organism evidence="2 3">
    <name type="scientific">Dreissena polymorpha</name>
    <name type="common">Zebra mussel</name>
    <name type="synonym">Mytilus polymorpha</name>
    <dbReference type="NCBI Taxonomy" id="45954"/>
    <lineage>
        <taxon>Eukaryota</taxon>
        <taxon>Metazoa</taxon>
        <taxon>Spiralia</taxon>
        <taxon>Lophotrochozoa</taxon>
        <taxon>Mollusca</taxon>
        <taxon>Bivalvia</taxon>
        <taxon>Autobranchia</taxon>
        <taxon>Heteroconchia</taxon>
        <taxon>Euheterodonta</taxon>
        <taxon>Imparidentia</taxon>
        <taxon>Neoheterodontei</taxon>
        <taxon>Myida</taxon>
        <taxon>Dreissenoidea</taxon>
        <taxon>Dreissenidae</taxon>
        <taxon>Dreissena</taxon>
    </lineage>
</organism>
<reference evidence="2" key="2">
    <citation type="submission" date="2020-11" db="EMBL/GenBank/DDBJ databases">
        <authorList>
            <person name="McCartney M.A."/>
            <person name="Auch B."/>
            <person name="Kono T."/>
            <person name="Mallez S."/>
            <person name="Becker A."/>
            <person name="Gohl D.M."/>
            <person name="Silverstein K.A.T."/>
            <person name="Koren S."/>
            <person name="Bechman K.B."/>
            <person name="Herman A."/>
            <person name="Abrahante J.E."/>
            <person name="Garbe J."/>
        </authorList>
    </citation>
    <scope>NUCLEOTIDE SEQUENCE</scope>
    <source>
        <strain evidence="2">Duluth1</strain>
        <tissue evidence="2">Whole animal</tissue>
    </source>
</reference>
<evidence type="ECO:0000313" key="3">
    <source>
        <dbReference type="Proteomes" id="UP000828390"/>
    </source>
</evidence>
<keyword evidence="1" id="KW-0175">Coiled coil</keyword>